<feature type="transmembrane region" description="Helical" evidence="6">
    <location>
        <begin position="288"/>
        <end position="308"/>
    </location>
</feature>
<feature type="transmembrane region" description="Helical" evidence="6">
    <location>
        <begin position="144"/>
        <end position="167"/>
    </location>
</feature>
<sequence length="430" mass="44692">MVYETKDATLTSLPQPNGECALRASTVRLATTTTVADTRATATPPHADNALPWPALLALAMAAFITILTEALPAGLLPQMGVGLGVSEALVGQLVTVYALGSLLTAIPLTALTQGWRRRLLLLAAIGGFVLANTVTTLSESYAWILAARFVAGVSAGLLWALLAGYAARMVPGHLQGRAIAIAMVGTPLALSLGVPAGTWLGSWLGWRACFGAMSLLALALMALVRARVPDFPGQARGERRPLARVFTLPGIRPVLFVVLTYVLAHNILYTYIAPYLAAAGMARRTDLVLLDFGIASLAGIWVTGVLIDRHLRVLSLLATILFGAAALWLGLAGGHPTAIYLATAIWGLSFGGAASLFQAALAKTAGAAADIAQSMLVTTWNLAIAGGGLIGGVLVDRFGTDAFTPILLALLAATLATLLRARRHGFTPP</sequence>
<feature type="transmembrane region" description="Helical" evidence="6">
    <location>
        <begin position="315"/>
        <end position="333"/>
    </location>
</feature>
<evidence type="ECO:0000256" key="2">
    <source>
        <dbReference type="ARBA" id="ARBA00022475"/>
    </source>
</evidence>
<protein>
    <submittedName>
        <fullName evidence="8">MFS transporter</fullName>
    </submittedName>
</protein>
<feature type="transmembrane region" description="Helical" evidence="6">
    <location>
        <begin position="246"/>
        <end position="268"/>
    </location>
</feature>
<feature type="transmembrane region" description="Helical" evidence="6">
    <location>
        <begin position="55"/>
        <end position="77"/>
    </location>
</feature>
<keyword evidence="3 6" id="KW-0812">Transmembrane</keyword>
<dbReference type="OrthoDB" id="7002695at2"/>
<dbReference type="InterPro" id="IPR050189">
    <property type="entry name" value="MFS_Efflux_Transporters"/>
</dbReference>
<evidence type="ECO:0000256" key="1">
    <source>
        <dbReference type="ARBA" id="ARBA00004651"/>
    </source>
</evidence>
<feature type="transmembrane region" description="Helical" evidence="6">
    <location>
        <begin position="339"/>
        <end position="363"/>
    </location>
</feature>
<dbReference type="CDD" id="cd17324">
    <property type="entry name" value="MFS_NepI_like"/>
    <property type="match status" value="1"/>
</dbReference>
<comment type="subcellular location">
    <subcellularLocation>
        <location evidence="1">Cell membrane</location>
        <topology evidence="1">Multi-pass membrane protein</topology>
    </subcellularLocation>
</comment>
<keyword evidence="5 6" id="KW-0472">Membrane</keyword>
<dbReference type="InterPro" id="IPR020846">
    <property type="entry name" value="MFS_dom"/>
</dbReference>
<dbReference type="InterPro" id="IPR011701">
    <property type="entry name" value="MFS"/>
</dbReference>
<name>A0A4Q1HJ86_9BURK</name>
<dbReference type="Gene3D" id="1.20.1250.20">
    <property type="entry name" value="MFS general substrate transporter like domains"/>
    <property type="match status" value="1"/>
</dbReference>
<dbReference type="PANTHER" id="PTHR43124">
    <property type="entry name" value="PURINE EFFLUX PUMP PBUE"/>
    <property type="match status" value="1"/>
</dbReference>
<gene>
    <name evidence="8" type="ORF">C7R54_16345</name>
</gene>
<dbReference type="GO" id="GO:0005886">
    <property type="term" value="C:plasma membrane"/>
    <property type="evidence" value="ECO:0007669"/>
    <property type="project" value="UniProtKB-SubCell"/>
</dbReference>
<dbReference type="PROSITE" id="PS50850">
    <property type="entry name" value="MFS"/>
    <property type="match status" value="1"/>
</dbReference>
<evidence type="ECO:0000259" key="7">
    <source>
        <dbReference type="PROSITE" id="PS50850"/>
    </source>
</evidence>
<feature type="domain" description="Major facilitator superfamily (MFS) profile" evidence="7">
    <location>
        <begin position="55"/>
        <end position="425"/>
    </location>
</feature>
<organism evidence="8 9">
    <name type="scientific">Achromobacter aloeverae</name>
    <dbReference type="NCBI Taxonomy" id="1750518"/>
    <lineage>
        <taxon>Bacteria</taxon>
        <taxon>Pseudomonadati</taxon>
        <taxon>Pseudomonadota</taxon>
        <taxon>Betaproteobacteria</taxon>
        <taxon>Burkholderiales</taxon>
        <taxon>Alcaligenaceae</taxon>
        <taxon>Achromobacter</taxon>
    </lineage>
</organism>
<dbReference type="EMBL" id="PYAL01000004">
    <property type="protein sequence ID" value="RXN88131.1"/>
    <property type="molecule type" value="Genomic_DNA"/>
</dbReference>
<feature type="transmembrane region" description="Helical" evidence="6">
    <location>
        <begin position="179"/>
        <end position="199"/>
    </location>
</feature>
<feature type="transmembrane region" description="Helical" evidence="6">
    <location>
        <begin position="205"/>
        <end position="225"/>
    </location>
</feature>
<evidence type="ECO:0000256" key="3">
    <source>
        <dbReference type="ARBA" id="ARBA00022692"/>
    </source>
</evidence>
<evidence type="ECO:0000256" key="6">
    <source>
        <dbReference type="SAM" id="Phobius"/>
    </source>
</evidence>
<dbReference type="Pfam" id="PF07690">
    <property type="entry name" value="MFS_1"/>
    <property type="match status" value="1"/>
</dbReference>
<keyword evidence="4 6" id="KW-1133">Transmembrane helix</keyword>
<dbReference type="SUPFAM" id="SSF103473">
    <property type="entry name" value="MFS general substrate transporter"/>
    <property type="match status" value="1"/>
</dbReference>
<keyword evidence="9" id="KW-1185">Reference proteome</keyword>
<feature type="transmembrane region" description="Helical" evidence="6">
    <location>
        <begin position="120"/>
        <end position="138"/>
    </location>
</feature>
<feature type="transmembrane region" description="Helical" evidence="6">
    <location>
        <begin position="89"/>
        <end position="113"/>
    </location>
</feature>
<comment type="caution">
    <text evidence="8">The sequence shown here is derived from an EMBL/GenBank/DDBJ whole genome shotgun (WGS) entry which is preliminary data.</text>
</comment>
<dbReference type="GO" id="GO:0022857">
    <property type="term" value="F:transmembrane transporter activity"/>
    <property type="evidence" value="ECO:0007669"/>
    <property type="project" value="InterPro"/>
</dbReference>
<evidence type="ECO:0000313" key="9">
    <source>
        <dbReference type="Proteomes" id="UP000290849"/>
    </source>
</evidence>
<evidence type="ECO:0000256" key="5">
    <source>
        <dbReference type="ARBA" id="ARBA00023136"/>
    </source>
</evidence>
<feature type="transmembrane region" description="Helical" evidence="6">
    <location>
        <begin position="375"/>
        <end position="397"/>
    </location>
</feature>
<proteinExistence type="predicted"/>
<dbReference type="AlphaFoldDB" id="A0A4Q1HJ86"/>
<dbReference type="Proteomes" id="UP000290849">
    <property type="component" value="Unassembled WGS sequence"/>
</dbReference>
<dbReference type="PANTHER" id="PTHR43124:SF3">
    <property type="entry name" value="CHLORAMPHENICOL EFFLUX PUMP RV0191"/>
    <property type="match status" value="1"/>
</dbReference>
<accession>A0A4Q1HJ86</accession>
<feature type="transmembrane region" description="Helical" evidence="6">
    <location>
        <begin position="403"/>
        <end position="422"/>
    </location>
</feature>
<keyword evidence="2" id="KW-1003">Cell membrane</keyword>
<reference evidence="8 9" key="1">
    <citation type="journal article" date="2017" name="Int. J. Syst. Evol. Microbiol.">
        <title>Achromobacter aloeverae sp. nov., isolated from the root of Aloe vera (L.) Burm.f.</title>
        <authorList>
            <person name="Kuncharoen N."/>
            <person name="Muramatsu Y."/>
            <person name="Shibata C."/>
            <person name="Kamakura Y."/>
            <person name="Nakagawa Y."/>
            <person name="Tanasupawat S."/>
        </authorList>
    </citation>
    <scope>NUCLEOTIDE SEQUENCE [LARGE SCALE GENOMIC DNA]</scope>
    <source>
        <strain evidence="8 9">AVA-1</strain>
    </source>
</reference>
<dbReference type="InterPro" id="IPR036259">
    <property type="entry name" value="MFS_trans_sf"/>
</dbReference>
<evidence type="ECO:0000256" key="4">
    <source>
        <dbReference type="ARBA" id="ARBA00022989"/>
    </source>
</evidence>
<evidence type="ECO:0000313" key="8">
    <source>
        <dbReference type="EMBL" id="RXN88131.1"/>
    </source>
</evidence>